<dbReference type="AlphaFoldDB" id="A0A3L8E409"/>
<keyword evidence="1" id="KW-0812">Transmembrane</keyword>
<dbReference type="Proteomes" id="UP000279307">
    <property type="component" value="Chromosome 1"/>
</dbReference>
<evidence type="ECO:0000256" key="1">
    <source>
        <dbReference type="SAM" id="Phobius"/>
    </source>
</evidence>
<dbReference type="OrthoDB" id="6361347at2759"/>
<evidence type="ECO:0000313" key="3">
    <source>
        <dbReference type="Proteomes" id="UP000279307"/>
    </source>
</evidence>
<gene>
    <name evidence="2" type="ORF">DMN91_001003</name>
</gene>
<dbReference type="PANTHER" id="PTHR37159:SF1">
    <property type="entry name" value="GH11867P"/>
    <property type="match status" value="1"/>
</dbReference>
<dbReference type="EMBL" id="QOIP01000001">
    <property type="protein sequence ID" value="RLU27203.1"/>
    <property type="molecule type" value="Genomic_DNA"/>
</dbReference>
<keyword evidence="1" id="KW-0472">Membrane</keyword>
<accession>A0A3L8E409</accession>
<protein>
    <submittedName>
        <fullName evidence="2">Uncharacterized protein</fullName>
    </submittedName>
</protein>
<keyword evidence="1" id="KW-1133">Transmembrane helix</keyword>
<dbReference type="PANTHER" id="PTHR37159">
    <property type="entry name" value="GH11867P"/>
    <property type="match status" value="1"/>
</dbReference>
<evidence type="ECO:0000313" key="2">
    <source>
        <dbReference type="EMBL" id="RLU27203.1"/>
    </source>
</evidence>
<proteinExistence type="predicted"/>
<feature type="transmembrane region" description="Helical" evidence="1">
    <location>
        <begin position="102"/>
        <end position="119"/>
    </location>
</feature>
<name>A0A3L8E409_OOCBI</name>
<organism evidence="2 3">
    <name type="scientific">Ooceraea biroi</name>
    <name type="common">Clonal raider ant</name>
    <name type="synonym">Cerapachys biroi</name>
    <dbReference type="NCBI Taxonomy" id="2015173"/>
    <lineage>
        <taxon>Eukaryota</taxon>
        <taxon>Metazoa</taxon>
        <taxon>Ecdysozoa</taxon>
        <taxon>Arthropoda</taxon>
        <taxon>Hexapoda</taxon>
        <taxon>Insecta</taxon>
        <taxon>Pterygota</taxon>
        <taxon>Neoptera</taxon>
        <taxon>Endopterygota</taxon>
        <taxon>Hymenoptera</taxon>
        <taxon>Apocrita</taxon>
        <taxon>Aculeata</taxon>
        <taxon>Formicoidea</taxon>
        <taxon>Formicidae</taxon>
        <taxon>Dorylinae</taxon>
        <taxon>Ooceraea</taxon>
    </lineage>
</organism>
<reference evidence="2 3" key="1">
    <citation type="journal article" date="2018" name="Genome Res.">
        <title>The genomic architecture and molecular evolution of ant odorant receptors.</title>
        <authorList>
            <person name="McKenzie S.K."/>
            <person name="Kronauer D.J.C."/>
        </authorList>
    </citation>
    <scope>NUCLEOTIDE SEQUENCE [LARGE SCALE GENOMIC DNA]</scope>
    <source>
        <strain evidence="2">Clonal line C1</strain>
    </source>
</reference>
<comment type="caution">
    <text evidence="2">The sequence shown here is derived from an EMBL/GenBank/DDBJ whole genome shotgun (WGS) entry which is preliminary data.</text>
</comment>
<sequence>MAMEAQANQQPYSDEYEHVMLLKNTFDQNLFPSEFDKWTVNEQCDWVNENLRKFYPNVPESLLELIPASFHQGNYDRSGTSVPEWFDIDKYRKGQKFVKDNYIAVVSCMLLAVLHMYSFEDIVRGFIMGGNVHIPYPAFHRYLSTIWRITNWFNGEPWVEGTTAFKDMRATRRLHLLVRRKICRLDNDKIDAACTFANPWCPSRDIILKDFSVMCLSEKDGQRPYKLFAESPYRPKSLSTAHLAATQCCFMGLVLLYPQQFGAHNVTDDELEAFCHIWRCYGYFLGIEDEYNFCRGSFEQVKQRTRDFYQYWLMPNFKDISPEWEHMTRCIVEPFNYLPLTYIPYKTAVLFSTEVFDIKMPNLRASLNYSERIAYKMWRFVFRHACKSSSLKSFFNRTMYWILNRAIHYSPQKLAQLSEKSKQKVKDFQITSE</sequence>